<evidence type="ECO:0000313" key="2">
    <source>
        <dbReference type="Proteomes" id="UP000677616"/>
    </source>
</evidence>
<reference evidence="1 2" key="1">
    <citation type="submission" date="2021-04" db="EMBL/GenBank/DDBJ databases">
        <title>Complete genome sequence of a novel Streptococcus species.</title>
        <authorList>
            <person name="Teng J.L.L."/>
        </authorList>
    </citation>
    <scope>NUCLEOTIDE SEQUENCE [LARGE SCALE GENOMIC DNA]</scope>
    <source>
        <strain evidence="1 2">HKU75</strain>
    </source>
</reference>
<name>A0ABX7YPP7_9STRE</name>
<dbReference type="RefSeq" id="WP_212572736.1">
    <property type="nucleotide sequence ID" value="NZ_CP073084.1"/>
</dbReference>
<organism evidence="1 2">
    <name type="scientific">Streptococcus oriscaviae</name>
    <dbReference type="NCBI Taxonomy" id="2781599"/>
    <lineage>
        <taxon>Bacteria</taxon>
        <taxon>Bacillati</taxon>
        <taxon>Bacillota</taxon>
        <taxon>Bacilli</taxon>
        <taxon>Lactobacillales</taxon>
        <taxon>Streptococcaceae</taxon>
        <taxon>Streptococcus</taxon>
    </lineage>
</organism>
<proteinExistence type="predicted"/>
<keyword evidence="2" id="KW-1185">Reference proteome</keyword>
<evidence type="ECO:0000313" key="1">
    <source>
        <dbReference type="EMBL" id="QUE55194.1"/>
    </source>
</evidence>
<dbReference type="EMBL" id="CP073084">
    <property type="protein sequence ID" value="QUE55194.1"/>
    <property type="molecule type" value="Genomic_DNA"/>
</dbReference>
<sequence length="104" mass="11913">MNSNKLLPMGTVVYLNGGKLELMIVSRQPILNMDGTEVYFDYAGISHILGLDPKQIVYFNRENISEIVFTGYESDNEDRLQDAFAEWRDNNPEIPKGKVETDRN</sequence>
<dbReference type="Pfam" id="PF13780">
    <property type="entry name" value="DUF4176"/>
    <property type="match status" value="1"/>
</dbReference>
<dbReference type="InterPro" id="IPR025233">
    <property type="entry name" value="DUF4176"/>
</dbReference>
<protein>
    <submittedName>
        <fullName evidence="1">DUF4176 domain-containing protein</fullName>
    </submittedName>
</protein>
<gene>
    <name evidence="1" type="ORF">INT76_04795</name>
</gene>
<accession>A0ABX7YPP7</accession>
<dbReference type="Proteomes" id="UP000677616">
    <property type="component" value="Chromosome"/>
</dbReference>